<feature type="region of interest" description="Disordered" evidence="1">
    <location>
        <begin position="355"/>
        <end position="450"/>
    </location>
</feature>
<dbReference type="InterPro" id="IPR032675">
    <property type="entry name" value="LRR_dom_sf"/>
</dbReference>
<dbReference type="Gene3D" id="3.80.10.10">
    <property type="entry name" value="Ribonuclease Inhibitor"/>
    <property type="match status" value="1"/>
</dbReference>
<dbReference type="EMBL" id="BQFW01000007">
    <property type="protein sequence ID" value="GJJ72645.1"/>
    <property type="molecule type" value="Genomic_DNA"/>
</dbReference>
<gene>
    <name evidence="2" type="ORF">EMPS_05003</name>
</gene>
<name>A0A9P3H9L6_9FUNG</name>
<evidence type="ECO:0000313" key="2">
    <source>
        <dbReference type="EMBL" id="GJJ72645.1"/>
    </source>
</evidence>
<dbReference type="Proteomes" id="UP000827284">
    <property type="component" value="Unassembled WGS sequence"/>
</dbReference>
<reference evidence="2" key="2">
    <citation type="journal article" date="2022" name="Microbiol. Resour. Announc.">
        <title>Whole-Genome Sequence of Entomortierella parvispora E1425, a Mucoromycotan Fungus Associated with Burkholderiaceae-Related Endosymbiotic Bacteria.</title>
        <authorList>
            <person name="Herlambang A."/>
            <person name="Guo Y."/>
            <person name="Takashima Y."/>
            <person name="Narisawa K."/>
            <person name="Ohta H."/>
            <person name="Nishizawa T."/>
        </authorList>
    </citation>
    <scope>NUCLEOTIDE SEQUENCE</scope>
    <source>
        <strain evidence="2">E1425</strain>
    </source>
</reference>
<evidence type="ECO:0000256" key="1">
    <source>
        <dbReference type="SAM" id="MobiDB-lite"/>
    </source>
</evidence>
<organism evidence="2 3">
    <name type="scientific">Entomortierella parvispora</name>
    <dbReference type="NCBI Taxonomy" id="205924"/>
    <lineage>
        <taxon>Eukaryota</taxon>
        <taxon>Fungi</taxon>
        <taxon>Fungi incertae sedis</taxon>
        <taxon>Mucoromycota</taxon>
        <taxon>Mortierellomycotina</taxon>
        <taxon>Mortierellomycetes</taxon>
        <taxon>Mortierellales</taxon>
        <taxon>Mortierellaceae</taxon>
        <taxon>Entomortierella</taxon>
    </lineage>
</organism>
<dbReference type="AlphaFoldDB" id="A0A9P3H9L6"/>
<proteinExistence type="predicted"/>
<keyword evidence="3" id="KW-1185">Reference proteome</keyword>
<protein>
    <submittedName>
        <fullName evidence="2">Uncharacterized protein</fullName>
    </submittedName>
</protein>
<comment type="caution">
    <text evidence="2">The sequence shown here is derived from an EMBL/GenBank/DDBJ whole genome shotgun (WGS) entry which is preliminary data.</text>
</comment>
<evidence type="ECO:0000313" key="3">
    <source>
        <dbReference type="Proteomes" id="UP000827284"/>
    </source>
</evidence>
<feature type="compositionally biased region" description="Acidic residues" evidence="1">
    <location>
        <begin position="413"/>
        <end position="426"/>
    </location>
</feature>
<sequence>MQKQPTSAGKIQRLLASMNRLQTLVLILGYADSVVDGAVGYRHFSDPMLQVLKEHRTLTGIEITFCDLLRLQSVKIFVSSLPESIETLKISDGSLGYGYHYQFDAEVPSAAALAAEVADFRAEPYPKLRHFVWTSRPDAMLIGTILFLLLRICPQLEVLDLPHLPFPIEQEVTSVLFECCPNVSALDIDSWKSINKFRLMQRYALRSLRACELYSDRNGEPSFNQYAVIPSLLTLSKFSLRSLNLQKCGLRVPHHDIPYLLKEFPNLQDLSISWFDFLSDMHRKPCSDDADYSKEEQKKDGVDRWKWPASPHLKILSIDVYENCDVSCHFLDELPSPVIPVTFAPMTATTTSLFIAPSSTPPPSHPRVSTPIPIPGSSLSGDGQEEEGSEDMGPAQDVVSEEPVTQQNVHEVDEGDAYDGGLDNEEAWDHYDPLDDYNGHTEKELDPRDLDLSIPYKPPAKRQTSARLAPAILRLYDNLTRLKNLRDLQISWCLGGHTRWLYSKARRITI</sequence>
<reference evidence="2" key="1">
    <citation type="submission" date="2021-11" db="EMBL/GenBank/DDBJ databases">
        <authorList>
            <person name="Herlambang A."/>
            <person name="Guo Y."/>
            <person name="Takashima Y."/>
            <person name="Nishizawa T."/>
        </authorList>
    </citation>
    <scope>NUCLEOTIDE SEQUENCE</scope>
    <source>
        <strain evidence="2">E1425</strain>
    </source>
</reference>
<accession>A0A9P3H9L6</accession>
<dbReference type="SUPFAM" id="SSF52047">
    <property type="entry name" value="RNI-like"/>
    <property type="match status" value="1"/>
</dbReference>
<feature type="compositionally biased region" description="Basic and acidic residues" evidence="1">
    <location>
        <begin position="427"/>
        <end position="450"/>
    </location>
</feature>